<organism evidence="1 2">
    <name type="scientific">Mycolicibacterium farcinogenes</name>
    <name type="common">Mycobacterium farcinogenes</name>
    <dbReference type="NCBI Taxonomy" id="1802"/>
    <lineage>
        <taxon>Bacteria</taxon>
        <taxon>Bacillati</taxon>
        <taxon>Actinomycetota</taxon>
        <taxon>Actinomycetes</taxon>
        <taxon>Mycobacteriales</taxon>
        <taxon>Mycobacteriaceae</taxon>
        <taxon>Mycolicibacterium</taxon>
    </lineage>
</organism>
<reference evidence="1" key="1">
    <citation type="submission" date="2021-07" db="EMBL/GenBank/DDBJ databases">
        <title>Complete Genome Sequences of Mycobacterium farcinogenes Isolated from Clinical Specimens from Patients in Thailand.</title>
        <authorList>
            <person name="Sodsai P."/>
        </authorList>
    </citation>
    <scope>NUCLEOTIDE SEQUENCE</scope>
    <source>
        <strain evidence="1">BKK/CU-MFGFA-001</strain>
    </source>
</reference>
<name>A0ACD1FQQ5_MYCFR</name>
<geneLocation type="plasmid" evidence="1 2">
    <name>unnamed1</name>
</geneLocation>
<keyword evidence="1" id="KW-0614">Plasmid</keyword>
<evidence type="ECO:0000313" key="1">
    <source>
        <dbReference type="EMBL" id="QZH69406.1"/>
    </source>
</evidence>
<protein>
    <submittedName>
        <fullName evidence="1">Helix-turn-helix transcriptional regulator</fullName>
    </submittedName>
</protein>
<gene>
    <name evidence="1" type="ORF">K6L26_30890</name>
</gene>
<evidence type="ECO:0000313" key="2">
    <source>
        <dbReference type="Proteomes" id="UP000825598"/>
    </source>
</evidence>
<sequence>MAKRSYNQYCGLAAALDLLGDRWSLLLLRNLLLGPQRFKDLLEGLPGIGTAMLTERLKHLESAAVIAKRTLPPPAGSTVYELTTAGEELRPLLMGFSRWGMAHAGVNAGEGVYVAPDLLALGLHARFDPAAAAAAAGTYALHIDDRSYRIEIKNATIRICAGAIDAPRASIRTDTDTLVAIDQGRVSFASSLGTEKLTVDGDPDATVALAHAFGLPV</sequence>
<keyword evidence="2" id="KW-1185">Reference proteome</keyword>
<dbReference type="EMBL" id="CP081674">
    <property type="protein sequence ID" value="QZH69406.1"/>
    <property type="molecule type" value="Genomic_DNA"/>
</dbReference>
<accession>A0ACD1FQQ5</accession>
<dbReference type="Proteomes" id="UP000825598">
    <property type="component" value="Plasmid unnamed1"/>
</dbReference>
<proteinExistence type="predicted"/>